<dbReference type="AlphaFoldDB" id="A0A1G9T7M9"/>
<name>A0A1G9T7M9_9SPHI</name>
<evidence type="ECO:0000313" key="3">
    <source>
        <dbReference type="Proteomes" id="UP000199226"/>
    </source>
</evidence>
<keyword evidence="3" id="KW-1185">Reference proteome</keyword>
<proteinExistence type="predicted"/>
<organism evidence="2 3">
    <name type="scientific">Daejeonella rubra</name>
    <dbReference type="NCBI Taxonomy" id="990371"/>
    <lineage>
        <taxon>Bacteria</taxon>
        <taxon>Pseudomonadati</taxon>
        <taxon>Bacteroidota</taxon>
        <taxon>Sphingobacteriia</taxon>
        <taxon>Sphingobacteriales</taxon>
        <taxon>Sphingobacteriaceae</taxon>
        <taxon>Daejeonella</taxon>
    </lineage>
</organism>
<reference evidence="3" key="1">
    <citation type="submission" date="2016-10" db="EMBL/GenBank/DDBJ databases">
        <authorList>
            <person name="Varghese N."/>
            <person name="Submissions S."/>
        </authorList>
    </citation>
    <scope>NUCLEOTIDE SEQUENCE [LARGE SCALE GENOMIC DNA]</scope>
    <source>
        <strain evidence="3">DSM 24536</strain>
    </source>
</reference>
<dbReference type="Proteomes" id="UP000199226">
    <property type="component" value="Unassembled WGS sequence"/>
</dbReference>
<dbReference type="STRING" id="990371.SAMN05421813_11240"/>
<gene>
    <name evidence="2" type="ORF">SAMN05421813_11240</name>
</gene>
<sequence>MNFDNPPFSIPIITGLIFVIAGIIMIKFPPKKINSLYGYRTFSSMKSQERWDFSQRYAAKELMKFGFILTVSSLIGLVFDLRENIGVIIGLGFMLIAIIFLLIRIENAIKIRFGKD</sequence>
<feature type="transmembrane region" description="Helical" evidence="1">
    <location>
        <begin position="62"/>
        <end position="79"/>
    </location>
</feature>
<keyword evidence="1" id="KW-1133">Transmembrane helix</keyword>
<feature type="transmembrane region" description="Helical" evidence="1">
    <location>
        <begin position="6"/>
        <end position="26"/>
    </location>
</feature>
<accession>A0A1G9T7M9</accession>
<dbReference type="Pfam" id="PF13630">
    <property type="entry name" value="SdpI"/>
    <property type="match status" value="1"/>
</dbReference>
<keyword evidence="1" id="KW-0472">Membrane</keyword>
<evidence type="ECO:0000313" key="2">
    <source>
        <dbReference type="EMBL" id="SDM43656.1"/>
    </source>
</evidence>
<protein>
    <submittedName>
        <fullName evidence="2">SdpI/YhfL protein family protein</fullName>
    </submittedName>
</protein>
<keyword evidence="1" id="KW-0812">Transmembrane</keyword>
<dbReference type="RefSeq" id="WP_090704441.1">
    <property type="nucleotide sequence ID" value="NZ_FNHH01000012.1"/>
</dbReference>
<dbReference type="OrthoDB" id="3173919at2"/>
<feature type="transmembrane region" description="Helical" evidence="1">
    <location>
        <begin position="85"/>
        <end position="103"/>
    </location>
</feature>
<evidence type="ECO:0000256" key="1">
    <source>
        <dbReference type="SAM" id="Phobius"/>
    </source>
</evidence>
<dbReference type="InterPro" id="IPR025962">
    <property type="entry name" value="SdpI/YhfL"/>
</dbReference>
<dbReference type="EMBL" id="FNHH01000012">
    <property type="protein sequence ID" value="SDM43656.1"/>
    <property type="molecule type" value="Genomic_DNA"/>
</dbReference>